<keyword evidence="4" id="KW-1185">Reference proteome</keyword>
<evidence type="ECO:0000259" key="2">
    <source>
        <dbReference type="Pfam" id="PF13400"/>
    </source>
</evidence>
<organism evidence="3 4">
    <name type="scientific">Salinarimonas soli</name>
    <dbReference type="NCBI Taxonomy" id="1638099"/>
    <lineage>
        <taxon>Bacteria</taxon>
        <taxon>Pseudomonadati</taxon>
        <taxon>Pseudomonadota</taxon>
        <taxon>Alphaproteobacteria</taxon>
        <taxon>Hyphomicrobiales</taxon>
        <taxon>Salinarimonadaceae</taxon>
        <taxon>Salinarimonas</taxon>
    </lineage>
</organism>
<keyword evidence="1" id="KW-0812">Transmembrane</keyword>
<dbReference type="RefSeq" id="WP_149821486.1">
    <property type="nucleotide sequence ID" value="NZ_VUOA01000040.1"/>
</dbReference>
<feature type="domain" description="Putative Flp pilus-assembly TadG-like N-terminal" evidence="2">
    <location>
        <begin position="29"/>
        <end position="75"/>
    </location>
</feature>
<protein>
    <recommendedName>
        <fullName evidence="2">Putative Flp pilus-assembly TadG-like N-terminal domain-containing protein</fullName>
    </recommendedName>
</protein>
<comment type="caution">
    <text evidence="3">The sequence shown here is derived from an EMBL/GenBank/DDBJ whole genome shotgun (WGS) entry which is preliminary data.</text>
</comment>
<evidence type="ECO:0000313" key="4">
    <source>
        <dbReference type="Proteomes" id="UP000323142"/>
    </source>
</evidence>
<dbReference type="InterPro" id="IPR028087">
    <property type="entry name" value="Tad_N"/>
</dbReference>
<evidence type="ECO:0000313" key="3">
    <source>
        <dbReference type="EMBL" id="KAA2234948.1"/>
    </source>
</evidence>
<accession>A0A5B2V870</accession>
<sequence length="511" mass="54327">MPRPAPLPPSGHLARLARALLALAGHRGGGVLLPVALVLPVLVGFAMLVVDGGRFMNLHASVQSGADALALAAAAELDRRPDSIQRADRAIATLVRNDQRFGQGTGRIDAGAVDVRYLWSLPARDSDPITAALTTTDPTQAGFVEVRVRPYTLSPVFVGAAGFTGATPQAGATAVGGFEQGVCNFTPFFLCNPFEGSATSIFDAIRDASFRGRLFKLKDKGGGNQYFPGNYGFLEPPGGKGADEVRDMLAIDRPQACFRQSGVELRTGNIASVAEAFNTRFDIYEGAFGGVRANASYRPAANVRKGYSGAACSQVIAYDPTERLIGQNGAKGLGLPRDNCFLMGNPSGKCPTVLAAMEDRIGDGKWDCRAYWRGNYGGNPPLINGKTCSDNSNAVSRYEVYRYEIDQNLLATSSPIGERGTPICYAGDRTALNSSSLDRRLITAAILDCGSLGPVSGSSGGPYPVTAFARFFLTEPMDKQTGEVWAELVDIIEPGTPGAREILRDIVQLYR</sequence>
<reference evidence="3 4" key="1">
    <citation type="submission" date="2019-09" db="EMBL/GenBank/DDBJ databases">
        <title>Salinarimonas rosea gen. nov., sp. nov., a new member of the a-2 subgroup of the Proteobacteria.</title>
        <authorList>
            <person name="Liu J."/>
        </authorList>
    </citation>
    <scope>NUCLEOTIDE SEQUENCE [LARGE SCALE GENOMIC DNA]</scope>
    <source>
        <strain evidence="3 4">BN140002</strain>
    </source>
</reference>
<name>A0A5B2V870_9HYPH</name>
<dbReference type="Pfam" id="PF13400">
    <property type="entry name" value="Tad"/>
    <property type="match status" value="1"/>
</dbReference>
<keyword evidence="1" id="KW-1133">Transmembrane helix</keyword>
<feature type="transmembrane region" description="Helical" evidence="1">
    <location>
        <begin position="31"/>
        <end position="50"/>
    </location>
</feature>
<dbReference type="Proteomes" id="UP000323142">
    <property type="component" value="Unassembled WGS sequence"/>
</dbReference>
<dbReference type="EMBL" id="VUOA01000040">
    <property type="protein sequence ID" value="KAA2234948.1"/>
    <property type="molecule type" value="Genomic_DNA"/>
</dbReference>
<evidence type="ECO:0000256" key="1">
    <source>
        <dbReference type="SAM" id="Phobius"/>
    </source>
</evidence>
<reference evidence="3 4" key="2">
    <citation type="submission" date="2019-09" db="EMBL/GenBank/DDBJ databases">
        <authorList>
            <person name="Jin C."/>
        </authorList>
    </citation>
    <scope>NUCLEOTIDE SEQUENCE [LARGE SCALE GENOMIC DNA]</scope>
    <source>
        <strain evidence="3 4">BN140002</strain>
    </source>
</reference>
<gene>
    <name evidence="3" type="ORF">F0L46_21640</name>
</gene>
<dbReference type="OrthoDB" id="8014659at2"/>
<keyword evidence="1" id="KW-0472">Membrane</keyword>
<dbReference type="AlphaFoldDB" id="A0A5B2V870"/>
<proteinExistence type="predicted"/>